<dbReference type="PIRSF" id="PIRSF017127">
    <property type="entry name" value="Condensin_D2"/>
    <property type="match status" value="1"/>
</dbReference>
<keyword evidence="4" id="KW-0158">Chromosome</keyword>
<keyword evidence="9 10" id="KW-0131">Cell cycle</keyword>
<feature type="compositionally biased region" description="Polar residues" evidence="11">
    <location>
        <begin position="1289"/>
        <end position="1301"/>
    </location>
</feature>
<protein>
    <recommendedName>
        <fullName evidence="10">Condensin complex subunit 1</fullName>
    </recommendedName>
</protein>
<dbReference type="Pfam" id="PF12922">
    <property type="entry name" value="Cnd1_N"/>
    <property type="match status" value="1"/>
</dbReference>
<dbReference type="EMBL" id="CP111020">
    <property type="protein sequence ID" value="WAR15373.1"/>
    <property type="molecule type" value="Genomic_DNA"/>
</dbReference>
<accession>A0ABY7EZN1</accession>
<comment type="similarity">
    <text evidence="3 10">Belongs to the CND1 (condensin subunit 1) family.</text>
</comment>
<keyword evidence="8" id="KW-0539">Nucleus</keyword>
<dbReference type="InterPro" id="IPR011989">
    <property type="entry name" value="ARM-like"/>
</dbReference>
<keyword evidence="7 10" id="KW-0226">DNA condensation</keyword>
<keyword evidence="15" id="KW-1185">Reference proteome</keyword>
<evidence type="ECO:0000256" key="5">
    <source>
        <dbReference type="ARBA" id="ARBA00022618"/>
    </source>
</evidence>
<evidence type="ECO:0000256" key="9">
    <source>
        <dbReference type="ARBA" id="ARBA00023306"/>
    </source>
</evidence>
<dbReference type="Gene3D" id="1.25.10.10">
    <property type="entry name" value="Leucine-rich Repeat Variant"/>
    <property type="match status" value="2"/>
</dbReference>
<evidence type="ECO:0000256" key="2">
    <source>
        <dbReference type="ARBA" id="ARBA00004286"/>
    </source>
</evidence>
<dbReference type="Pfam" id="PF12717">
    <property type="entry name" value="Cnd1"/>
    <property type="match status" value="1"/>
</dbReference>
<feature type="region of interest" description="Disordered" evidence="11">
    <location>
        <begin position="778"/>
        <end position="803"/>
    </location>
</feature>
<evidence type="ECO:0000256" key="4">
    <source>
        <dbReference type="ARBA" id="ARBA00022454"/>
    </source>
</evidence>
<feature type="compositionally biased region" description="Acidic residues" evidence="11">
    <location>
        <begin position="1235"/>
        <end position="1244"/>
    </location>
</feature>
<feature type="compositionally biased region" description="Basic residues" evidence="11">
    <location>
        <begin position="1175"/>
        <end position="1197"/>
    </location>
</feature>
<feature type="compositionally biased region" description="Basic and acidic residues" evidence="11">
    <location>
        <begin position="511"/>
        <end position="525"/>
    </location>
</feature>
<evidence type="ECO:0000256" key="8">
    <source>
        <dbReference type="ARBA" id="ARBA00023242"/>
    </source>
</evidence>
<feature type="compositionally biased region" description="Acidic residues" evidence="11">
    <location>
        <begin position="526"/>
        <end position="538"/>
    </location>
</feature>
<proteinExistence type="inferred from homology"/>
<feature type="domain" description="Condensin complex subunit 1 N-terminal" evidence="13">
    <location>
        <begin position="78"/>
        <end position="224"/>
    </location>
</feature>
<dbReference type="InterPro" id="IPR032682">
    <property type="entry name" value="Cnd1_C"/>
</dbReference>
<dbReference type="InterPro" id="IPR024324">
    <property type="entry name" value="Condensin_cplx_su1_N"/>
</dbReference>
<reference evidence="14" key="1">
    <citation type="submission" date="2022-11" db="EMBL/GenBank/DDBJ databases">
        <title>Centuries of genome instability and evolution in soft-shell clam transmissible cancer (bioRxiv).</title>
        <authorList>
            <person name="Hart S.F.M."/>
            <person name="Yonemitsu M.A."/>
            <person name="Giersch R.M."/>
            <person name="Beal B.F."/>
            <person name="Arriagada G."/>
            <person name="Davis B.W."/>
            <person name="Ostrander E.A."/>
            <person name="Goff S.P."/>
            <person name="Metzger M.J."/>
        </authorList>
    </citation>
    <scope>NUCLEOTIDE SEQUENCE</scope>
    <source>
        <strain evidence="14">MELC-2E11</strain>
        <tissue evidence="14">Siphon/mantle</tissue>
    </source>
</reference>
<evidence type="ECO:0000256" key="1">
    <source>
        <dbReference type="ARBA" id="ARBA00004123"/>
    </source>
</evidence>
<dbReference type="InterPro" id="IPR007673">
    <property type="entry name" value="Condensin_cplx_su1"/>
</dbReference>
<evidence type="ECO:0000313" key="14">
    <source>
        <dbReference type="EMBL" id="WAR15373.1"/>
    </source>
</evidence>
<evidence type="ECO:0000256" key="10">
    <source>
        <dbReference type="PIRNR" id="PIRNR017127"/>
    </source>
</evidence>
<evidence type="ECO:0000259" key="13">
    <source>
        <dbReference type="Pfam" id="PF12922"/>
    </source>
</evidence>
<dbReference type="SUPFAM" id="SSF48371">
    <property type="entry name" value="ARM repeat"/>
    <property type="match status" value="1"/>
</dbReference>
<gene>
    <name evidence="14" type="ORF">MAR_005478</name>
</gene>
<evidence type="ECO:0000313" key="15">
    <source>
        <dbReference type="Proteomes" id="UP001164746"/>
    </source>
</evidence>
<organism evidence="14 15">
    <name type="scientific">Mya arenaria</name>
    <name type="common">Soft-shell clam</name>
    <dbReference type="NCBI Taxonomy" id="6604"/>
    <lineage>
        <taxon>Eukaryota</taxon>
        <taxon>Metazoa</taxon>
        <taxon>Spiralia</taxon>
        <taxon>Lophotrochozoa</taxon>
        <taxon>Mollusca</taxon>
        <taxon>Bivalvia</taxon>
        <taxon>Autobranchia</taxon>
        <taxon>Heteroconchia</taxon>
        <taxon>Euheterodonta</taxon>
        <taxon>Imparidentia</taxon>
        <taxon>Neoheterodontei</taxon>
        <taxon>Myida</taxon>
        <taxon>Myoidea</taxon>
        <taxon>Myidae</taxon>
        <taxon>Mya</taxon>
    </lineage>
</organism>
<name>A0ABY7EZN1_MYAAR</name>
<feature type="region of interest" description="Disordered" evidence="11">
    <location>
        <begin position="1170"/>
        <end position="1301"/>
    </location>
</feature>
<dbReference type="PANTHER" id="PTHR14222:SF2">
    <property type="entry name" value="CONDENSIN COMPLEX SUBUNIT 1"/>
    <property type="match status" value="1"/>
</dbReference>
<feature type="region of interest" description="Disordered" evidence="11">
    <location>
        <begin position="478"/>
        <end position="547"/>
    </location>
</feature>
<dbReference type="InterPro" id="IPR016024">
    <property type="entry name" value="ARM-type_fold"/>
</dbReference>
<dbReference type="PANTHER" id="PTHR14222">
    <property type="entry name" value="CONDENSIN"/>
    <property type="match status" value="1"/>
</dbReference>
<evidence type="ECO:0000256" key="3">
    <source>
        <dbReference type="ARBA" id="ARBA00009606"/>
    </source>
</evidence>
<dbReference type="InterPro" id="IPR026971">
    <property type="entry name" value="CND1/NCAPD3"/>
</dbReference>
<feature type="domain" description="Condensin complex subunit 1 C-terminal" evidence="12">
    <location>
        <begin position="963"/>
        <end position="1103"/>
    </location>
</feature>
<comment type="function">
    <text evidence="10">Regulatory subunit of the condensin complex, a complex required for conversion of interphase chromatin into mitotic-like condense chromosomes. The condensin complex probably introduces positive supercoils into relaxed DNA in the presence of type I topoisomerases and converts nicked DNA into positive knotted forms in the presence of type II topoisomerases.</text>
</comment>
<keyword evidence="5 10" id="KW-0132">Cell division</keyword>
<feature type="region of interest" description="Disordered" evidence="11">
    <location>
        <begin position="124"/>
        <end position="145"/>
    </location>
</feature>
<keyword evidence="6 10" id="KW-0498">Mitosis</keyword>
<dbReference type="Proteomes" id="UP001164746">
    <property type="component" value="Chromosome 9"/>
</dbReference>
<evidence type="ECO:0000256" key="7">
    <source>
        <dbReference type="ARBA" id="ARBA00023067"/>
    </source>
</evidence>
<comment type="subcellular location">
    <subcellularLocation>
        <location evidence="2">Chromosome</location>
    </subcellularLocation>
    <subcellularLocation>
        <location evidence="1">Nucleus</location>
    </subcellularLocation>
</comment>
<dbReference type="InterPro" id="IPR026003">
    <property type="entry name" value="Cohesin_HEAT"/>
</dbReference>
<dbReference type="Pfam" id="PF12765">
    <property type="entry name" value="Cohesin_HEAT"/>
    <property type="match status" value="1"/>
</dbReference>
<evidence type="ECO:0000256" key="11">
    <source>
        <dbReference type="SAM" id="MobiDB-lite"/>
    </source>
</evidence>
<feature type="compositionally biased region" description="Basic residues" evidence="11">
    <location>
        <begin position="1219"/>
        <end position="1229"/>
    </location>
</feature>
<evidence type="ECO:0000259" key="12">
    <source>
        <dbReference type="Pfam" id="PF12717"/>
    </source>
</evidence>
<feature type="compositionally biased region" description="Basic residues" evidence="11">
    <location>
        <begin position="1279"/>
        <end position="1288"/>
    </location>
</feature>
<sequence length="1301" mass="145798">MSANIPTSADPASIPAITSMFAFALASSKPHTRISMEFEFPIPVSRDDLLNKTGINQYVVDEVLSPREIAGAVQVAASLSTKLPGVLEGEMDPGTRRLNLNLVKMTCYLMCQYMEMFESDETKPSTQQVINKNRKKKKSSTMTMDWQRERETGLKSLLNLVQLSIHRLWDPPVVEEEFVSLVTNCCYKMLENPEMTHAVNKDTRDAICHIIGVMVKRYNHGLGASLKIIQLLQHFEHLVSPLATAVSVCVQDYSYKSIVAELIREIGRMDGSDLARDSSGTRAYSVFLVEMTEKCPAAVLPNISLLLGHLDGESYMMRNGVLAAMGEILMRTLSKEGLDDKMKDTRDQFLEHLEDHLHDVHAYVRSKVLQIWFQIVEQKCLPLPHQENLLKLVIGRLEDKSSQVRKYAIQLITTLLKNNPFAAKLSPEELEISYQKEVEKLHEMAPDDEEEDRHDAFKAEAEAEWLALETELRPLIEEQEEEEENRGSPVSLVSEQDTEDRESFPQIGQEKPTEESENVAEKTRDDDDDDDEMEEDEESGKKDSPETSVDLLTCLKNIFVEKKHASHALSAAEGLESQKDPIVAQEVAKQQVLVLYLKESLAFATQLQNAVPVITLLLGSKNITDVLEAIEFFVTGFEFGLTVTMIGIRRMLPLIWSKELNAQAIVKNLSALTMGATLCDVTSLEGLIVQLVKSGELGQGMKGDVGSEPYRLPETHEMFTSLSRILVKSAPDLENRYWIPLMEQAVNVIYKLAECPDQICGDLIKKLCTEGSVQTEAVLEKDGGTEDNMEEGNPLDTLEKDQEESSASFASGVLSRLLSLVGHVALRQLVHLDLAVFGEMKRRRAIQEQKEWIQTPASKRPKDSTNQETIEEEMGLAGAAAEDAESEYIRKICETEVVTGNTLLSAFGPLLAAICSNQQKYPDPELQTAATLALAKFMMVSSEFCDGHLQLLFTMLEKSTSPIIRANTIVAMGDLCFRFPNLIEPWTPHLYARLRDESSEVRKNTMQVLTHLILNDMIKVKGQISEMAICIVDGNERIASLAKLFFNELAKKGNAVYNIMPDMISRLSDPDVGIDEENFRTIMKYLFAFIQKDRHCESLWRDLSFCLSMLSFSEKSIAKLHENFLCFADKLADEEVYSCFSTIVTKSRSFAKQEAKKGLNEDELMECAGASPIAKKVKTPRRPTKTPAKGKAKKGGRRRVDSSDEELDAENLTPVPRTQKTRGAKKKTARPTFSDSDDSDIELFEVDKSSKKKKGVKQKENFVDEDSDSDPPSPPKQPSKGRNKRRLTSLHSPLSLSNTPV</sequence>
<evidence type="ECO:0000256" key="6">
    <source>
        <dbReference type="ARBA" id="ARBA00022776"/>
    </source>
</evidence>